<dbReference type="PANTHER" id="PTHR30176:SF3">
    <property type="entry name" value="FERREDOXIN-TYPE PROTEIN NAPH"/>
    <property type="match status" value="1"/>
</dbReference>
<gene>
    <name evidence="9" type="ORF">HZF24_09745</name>
</gene>
<evidence type="ECO:0000256" key="3">
    <source>
        <dbReference type="ARBA" id="ARBA00022723"/>
    </source>
</evidence>
<reference evidence="9" key="1">
    <citation type="submission" date="2020-07" db="EMBL/GenBank/DDBJ databases">
        <title>Genomic analysis of a strain of Sedimentibacter Hydroxybenzoicus DSM7310.</title>
        <authorList>
            <person name="Ma S."/>
        </authorList>
    </citation>
    <scope>NUCLEOTIDE SEQUENCE</scope>
    <source>
        <strain evidence="9">DSM 7310</strain>
    </source>
</reference>
<keyword evidence="2" id="KW-0004">4Fe-4S</keyword>
<dbReference type="Pfam" id="PF04205">
    <property type="entry name" value="FMN_bind"/>
    <property type="match status" value="1"/>
</dbReference>
<keyword evidence="7" id="KW-1133">Transmembrane helix</keyword>
<dbReference type="EMBL" id="JACBNQ010000009">
    <property type="protein sequence ID" value="NYB74416.1"/>
    <property type="molecule type" value="Genomic_DNA"/>
</dbReference>
<feature type="transmembrane region" description="Helical" evidence="7">
    <location>
        <begin position="268"/>
        <end position="286"/>
    </location>
</feature>
<dbReference type="GO" id="GO:0051539">
    <property type="term" value="F:4 iron, 4 sulfur cluster binding"/>
    <property type="evidence" value="ECO:0007669"/>
    <property type="project" value="UniProtKB-KW"/>
</dbReference>
<dbReference type="Pfam" id="PF12801">
    <property type="entry name" value="Fer4_5"/>
    <property type="match status" value="2"/>
</dbReference>
<dbReference type="InterPro" id="IPR017896">
    <property type="entry name" value="4Fe4S_Fe-S-bd"/>
</dbReference>
<keyword evidence="4" id="KW-0249">Electron transport</keyword>
<evidence type="ECO:0000259" key="8">
    <source>
        <dbReference type="PROSITE" id="PS51379"/>
    </source>
</evidence>
<evidence type="ECO:0000256" key="2">
    <source>
        <dbReference type="ARBA" id="ARBA00022485"/>
    </source>
</evidence>
<keyword evidence="3" id="KW-0479">Metal-binding</keyword>
<dbReference type="Gene3D" id="3.90.1010.20">
    <property type="match status" value="1"/>
</dbReference>
<dbReference type="PROSITE" id="PS51257">
    <property type="entry name" value="PROKAR_LIPOPROTEIN"/>
    <property type="match status" value="1"/>
</dbReference>
<dbReference type="GO" id="GO:0005886">
    <property type="term" value="C:plasma membrane"/>
    <property type="evidence" value="ECO:0007669"/>
    <property type="project" value="TreeGrafter"/>
</dbReference>
<evidence type="ECO:0000313" key="10">
    <source>
        <dbReference type="Proteomes" id="UP000611629"/>
    </source>
</evidence>
<proteinExistence type="predicted"/>
<dbReference type="PANTHER" id="PTHR30176">
    <property type="entry name" value="FERREDOXIN-TYPE PROTEIN NAPH"/>
    <property type="match status" value="1"/>
</dbReference>
<dbReference type="SUPFAM" id="SSF54862">
    <property type="entry name" value="4Fe-4S ferredoxins"/>
    <property type="match status" value="1"/>
</dbReference>
<dbReference type="SMART" id="SM00900">
    <property type="entry name" value="FMN_bind"/>
    <property type="match status" value="1"/>
</dbReference>
<protein>
    <submittedName>
        <fullName evidence="9">4Fe-4S binding protein</fullName>
    </submittedName>
</protein>
<keyword evidence="1" id="KW-0813">Transport</keyword>
<evidence type="ECO:0000256" key="6">
    <source>
        <dbReference type="ARBA" id="ARBA00023014"/>
    </source>
</evidence>
<evidence type="ECO:0000313" key="9">
    <source>
        <dbReference type="EMBL" id="NYB74416.1"/>
    </source>
</evidence>
<feature type="transmembrane region" description="Helical" evidence="7">
    <location>
        <begin position="7"/>
        <end position="28"/>
    </location>
</feature>
<evidence type="ECO:0000256" key="4">
    <source>
        <dbReference type="ARBA" id="ARBA00022982"/>
    </source>
</evidence>
<keyword evidence="7" id="KW-0812">Transmembrane</keyword>
<dbReference type="GO" id="GO:0046872">
    <property type="term" value="F:metal ion binding"/>
    <property type="evidence" value="ECO:0007669"/>
    <property type="project" value="UniProtKB-KW"/>
</dbReference>
<evidence type="ECO:0000256" key="7">
    <source>
        <dbReference type="SAM" id="Phobius"/>
    </source>
</evidence>
<dbReference type="PROSITE" id="PS00198">
    <property type="entry name" value="4FE4S_FER_1"/>
    <property type="match status" value="1"/>
</dbReference>
<evidence type="ECO:0000256" key="1">
    <source>
        <dbReference type="ARBA" id="ARBA00022448"/>
    </source>
</evidence>
<dbReference type="AlphaFoldDB" id="A0A974BK93"/>
<dbReference type="PROSITE" id="PS51379">
    <property type="entry name" value="4FE4S_FER_2"/>
    <property type="match status" value="1"/>
</dbReference>
<sequence>MKIKRRAIIQTIFSLSVIAACIIYYLYINDFIDFRILSVGDLNPYGGWSALKSSLTDLSYRWRGISKSISLTIAISVSALLFGRFLCGYICPIGSLQDFFKFIGKRMNIKEIKLSKAKYFNPEILKYLILIFTMVLSILGIGKLISPYSPWLAYMNIFIGFNIYIGTFILFAIIIASLFIKRIFCRCFCPLGAFQALLYAVGPLKLYKSSNCDGCSACLKNCPVDIPYTDELTVSPECINCSECTSRTCINGRQGFSYRFAGKLIKRYLIISLIAFMSIYTLLPLTSSSKHVFSSSIVSDLNDGVYTGRGMGFGGFMDVEIVIKDNGITDIRTINHRETTGYYEEVFKEISKELKYSDNLNVEVISGATATSRGYLNAVRDAVSKSLNY</sequence>
<feature type="transmembrane region" description="Helical" evidence="7">
    <location>
        <begin position="124"/>
        <end position="145"/>
    </location>
</feature>
<dbReference type="GO" id="GO:0010181">
    <property type="term" value="F:FMN binding"/>
    <property type="evidence" value="ECO:0007669"/>
    <property type="project" value="InterPro"/>
</dbReference>
<name>A0A974BK93_SEDHY</name>
<dbReference type="RefSeq" id="WP_179238108.1">
    <property type="nucleotide sequence ID" value="NZ_JACBNQ010000009.1"/>
</dbReference>
<keyword evidence="7" id="KW-0472">Membrane</keyword>
<keyword evidence="5" id="KW-0408">Iron</keyword>
<dbReference type="InterPro" id="IPR007329">
    <property type="entry name" value="FMN-bd"/>
</dbReference>
<keyword evidence="6" id="KW-0411">Iron-sulfur</keyword>
<keyword evidence="10" id="KW-1185">Reference proteome</keyword>
<accession>A0A974BK93</accession>
<dbReference type="Proteomes" id="UP000611629">
    <property type="component" value="Unassembled WGS sequence"/>
</dbReference>
<organism evidence="9 10">
    <name type="scientific">Sedimentibacter hydroxybenzoicus DSM 7310</name>
    <dbReference type="NCBI Taxonomy" id="1123245"/>
    <lineage>
        <taxon>Bacteria</taxon>
        <taxon>Bacillati</taxon>
        <taxon>Bacillota</taxon>
        <taxon>Tissierellia</taxon>
        <taxon>Sedimentibacter</taxon>
    </lineage>
</organism>
<dbReference type="InterPro" id="IPR017900">
    <property type="entry name" value="4Fe4S_Fe_S_CS"/>
</dbReference>
<dbReference type="InterPro" id="IPR051684">
    <property type="entry name" value="Electron_Trans/Redox"/>
</dbReference>
<evidence type="ECO:0000256" key="5">
    <source>
        <dbReference type="ARBA" id="ARBA00023004"/>
    </source>
</evidence>
<feature type="domain" description="4Fe-4S ferredoxin-type" evidence="8">
    <location>
        <begin position="202"/>
        <end position="232"/>
    </location>
</feature>
<comment type="caution">
    <text evidence="9">The sequence shown here is derived from an EMBL/GenBank/DDBJ whole genome shotgun (WGS) entry which is preliminary data.</text>
</comment>
<feature type="transmembrane region" description="Helical" evidence="7">
    <location>
        <begin position="151"/>
        <end position="176"/>
    </location>
</feature>